<name>A0AAD7T3A2_9TELE</name>
<proteinExistence type="predicted"/>
<dbReference type="EMBL" id="JAINUG010000017">
    <property type="protein sequence ID" value="KAJ8413002.1"/>
    <property type="molecule type" value="Genomic_DNA"/>
</dbReference>
<gene>
    <name evidence="1" type="ORF">AAFF_G00105840</name>
</gene>
<evidence type="ECO:0000313" key="2">
    <source>
        <dbReference type="Proteomes" id="UP001221898"/>
    </source>
</evidence>
<keyword evidence="2" id="KW-1185">Reference proteome</keyword>
<evidence type="ECO:0000313" key="1">
    <source>
        <dbReference type="EMBL" id="KAJ8413002.1"/>
    </source>
</evidence>
<comment type="caution">
    <text evidence="1">The sequence shown here is derived from an EMBL/GenBank/DDBJ whole genome shotgun (WGS) entry which is preliminary data.</text>
</comment>
<reference evidence="1" key="1">
    <citation type="journal article" date="2023" name="Science">
        <title>Genome structures resolve the early diversification of teleost fishes.</title>
        <authorList>
            <person name="Parey E."/>
            <person name="Louis A."/>
            <person name="Montfort J."/>
            <person name="Bouchez O."/>
            <person name="Roques C."/>
            <person name="Iampietro C."/>
            <person name="Lluch J."/>
            <person name="Castinel A."/>
            <person name="Donnadieu C."/>
            <person name="Desvignes T."/>
            <person name="Floi Bucao C."/>
            <person name="Jouanno E."/>
            <person name="Wen M."/>
            <person name="Mejri S."/>
            <person name="Dirks R."/>
            <person name="Jansen H."/>
            <person name="Henkel C."/>
            <person name="Chen W.J."/>
            <person name="Zahm M."/>
            <person name="Cabau C."/>
            <person name="Klopp C."/>
            <person name="Thompson A.W."/>
            <person name="Robinson-Rechavi M."/>
            <person name="Braasch I."/>
            <person name="Lecointre G."/>
            <person name="Bobe J."/>
            <person name="Postlethwait J.H."/>
            <person name="Berthelot C."/>
            <person name="Roest Crollius H."/>
            <person name="Guiguen Y."/>
        </authorList>
    </citation>
    <scope>NUCLEOTIDE SEQUENCE</scope>
    <source>
        <strain evidence="1">NC1722</strain>
    </source>
</reference>
<dbReference type="AlphaFoldDB" id="A0AAD7T3A2"/>
<accession>A0AAD7T3A2</accession>
<protein>
    <submittedName>
        <fullName evidence="1">Uncharacterized protein</fullName>
    </submittedName>
</protein>
<organism evidence="1 2">
    <name type="scientific">Aldrovandia affinis</name>
    <dbReference type="NCBI Taxonomy" id="143900"/>
    <lineage>
        <taxon>Eukaryota</taxon>
        <taxon>Metazoa</taxon>
        <taxon>Chordata</taxon>
        <taxon>Craniata</taxon>
        <taxon>Vertebrata</taxon>
        <taxon>Euteleostomi</taxon>
        <taxon>Actinopterygii</taxon>
        <taxon>Neopterygii</taxon>
        <taxon>Teleostei</taxon>
        <taxon>Notacanthiformes</taxon>
        <taxon>Halosauridae</taxon>
        <taxon>Aldrovandia</taxon>
    </lineage>
</organism>
<dbReference type="Proteomes" id="UP001221898">
    <property type="component" value="Unassembled WGS sequence"/>
</dbReference>
<sequence length="136" mass="14654">MRIQPPREACEEGRPTGAAVRSQGMDLQQAWACLMIILTAKPPTTSAIHLTRPADIVAYLVCSSAQFELLSDGASLCLFLRDRPAANITQTSATLRLIPLNPRPSLIEKPIRAASGERPCREIITPAVHGAGPYVP</sequence>